<evidence type="ECO:0000313" key="2">
    <source>
        <dbReference type="EMBL" id="BAL86588.1"/>
    </source>
</evidence>
<sequence length="327" mass="33953">MGTENPYPQQTSANTATPWLRGGPAVDVDLDGLREYARLLASQQADIAARSRYLTPLSEMPDGAFNGDVLGEADAVRAGLQGNAAELGVYLSKLAESLGNVASAAQTIAESYRSGDAVSAASLNDVLFAFGDKSVPRPAGLPENLGATYVEQQMAGSAGASAPPPANSPLWRDGPVTPVSAYQTVQTSTGPNGERREVSTVSVPGGVTTATTTIVDRSGETVSATTTRTSHRVDGPIRTTTVETFGADGKLTATTETRSRYEGSTVTEQTTETVDAEGRTTSLTTEKVDPVTRESTTSTFQPDESGLLEETNRVSTGTRTSGPVVSG</sequence>
<dbReference type="PATRIC" id="fig|512565.3.peg.1374"/>
<organism evidence="2 3">
    <name type="scientific">Actinoplanes missouriensis (strain ATCC 14538 / DSM 43046 / CBS 188.64 / JCM 3121 / NBRC 102363 / NCIMB 12654 / NRRL B-3342 / UNCC 431)</name>
    <dbReference type="NCBI Taxonomy" id="512565"/>
    <lineage>
        <taxon>Bacteria</taxon>
        <taxon>Bacillati</taxon>
        <taxon>Actinomycetota</taxon>
        <taxon>Actinomycetes</taxon>
        <taxon>Micromonosporales</taxon>
        <taxon>Micromonosporaceae</taxon>
        <taxon>Actinoplanes</taxon>
    </lineage>
</organism>
<accession>I0H0Q1</accession>
<dbReference type="RefSeq" id="WP_014441485.1">
    <property type="nucleotide sequence ID" value="NC_017093.1"/>
</dbReference>
<proteinExistence type="predicted"/>
<dbReference type="EMBL" id="AP012319">
    <property type="protein sequence ID" value="BAL86588.1"/>
    <property type="molecule type" value="Genomic_DNA"/>
</dbReference>
<evidence type="ECO:0000256" key="1">
    <source>
        <dbReference type="SAM" id="MobiDB-lite"/>
    </source>
</evidence>
<dbReference type="STRING" id="512565.AMIS_13680"/>
<dbReference type="KEGG" id="ams:AMIS_13680"/>
<dbReference type="Proteomes" id="UP000007882">
    <property type="component" value="Chromosome"/>
</dbReference>
<feature type="region of interest" description="Disordered" evidence="1">
    <location>
        <begin position="1"/>
        <end position="20"/>
    </location>
</feature>
<dbReference type="OrthoDB" id="3287532at2"/>
<feature type="compositionally biased region" description="Polar residues" evidence="1">
    <location>
        <begin position="1"/>
        <end position="17"/>
    </location>
</feature>
<feature type="compositionally biased region" description="Polar residues" evidence="1">
    <location>
        <begin position="313"/>
        <end position="327"/>
    </location>
</feature>
<reference evidence="2 3" key="1">
    <citation type="submission" date="2012-02" db="EMBL/GenBank/DDBJ databases">
        <title>Complete genome sequence of Actinoplanes missouriensis 431 (= NBRC 102363).</title>
        <authorList>
            <person name="Ohnishi Y."/>
            <person name="Ishikawa J."/>
            <person name="Sekine M."/>
            <person name="Hosoyama A."/>
            <person name="Harada T."/>
            <person name="Narita H."/>
            <person name="Hata T."/>
            <person name="Konno Y."/>
            <person name="Tutikane K."/>
            <person name="Fujita N."/>
            <person name="Horinouchi S."/>
            <person name="Hayakawa M."/>
        </authorList>
    </citation>
    <scope>NUCLEOTIDE SEQUENCE [LARGE SCALE GENOMIC DNA]</scope>
    <source>
        <strain evidence="3">ATCC 14538 / DSM 43046 / CBS 188.64 / JCM 3121 / NBRC 102363 / NCIMB 12654 / NRRL B-3342 / UNCC 431</strain>
    </source>
</reference>
<feature type="region of interest" description="Disordered" evidence="1">
    <location>
        <begin position="252"/>
        <end position="327"/>
    </location>
</feature>
<dbReference type="AlphaFoldDB" id="I0H0Q1"/>
<name>I0H0Q1_ACTM4</name>
<gene>
    <name evidence="2" type="ordered locus">AMIS_13680</name>
</gene>
<feature type="compositionally biased region" description="Polar residues" evidence="1">
    <location>
        <begin position="252"/>
        <end position="285"/>
    </location>
</feature>
<evidence type="ECO:0000313" key="3">
    <source>
        <dbReference type="Proteomes" id="UP000007882"/>
    </source>
</evidence>
<keyword evidence="3" id="KW-1185">Reference proteome</keyword>
<dbReference type="eggNOG" id="ENOG50348PA">
    <property type="taxonomic scope" value="Bacteria"/>
</dbReference>
<protein>
    <submittedName>
        <fullName evidence="2">Uncharacterized protein</fullName>
    </submittedName>
</protein>
<feature type="compositionally biased region" description="Polar residues" evidence="1">
    <location>
        <begin position="293"/>
        <end position="302"/>
    </location>
</feature>
<dbReference type="HOGENOM" id="CLU_775304_0_0_11"/>
<feature type="region of interest" description="Disordered" evidence="1">
    <location>
        <begin position="155"/>
        <end position="177"/>
    </location>
</feature>